<gene>
    <name evidence="1" type="ORF">FJZ00_13040</name>
</gene>
<dbReference type="Proteomes" id="UP000703893">
    <property type="component" value="Unassembled WGS sequence"/>
</dbReference>
<reference evidence="1 2" key="1">
    <citation type="submission" date="2019-03" db="EMBL/GenBank/DDBJ databases">
        <title>Lake Tanganyika Metagenome-Assembled Genomes (MAGs).</title>
        <authorList>
            <person name="Tran P."/>
        </authorList>
    </citation>
    <scope>NUCLEOTIDE SEQUENCE [LARGE SCALE GENOMIC DNA]</scope>
    <source>
        <strain evidence="1">K_DeepCast_65m_m2_236</strain>
    </source>
</reference>
<comment type="caution">
    <text evidence="1">The sequence shown here is derived from an EMBL/GenBank/DDBJ whole genome shotgun (WGS) entry which is preliminary data.</text>
</comment>
<proteinExistence type="predicted"/>
<organism evidence="1 2">
    <name type="scientific">Candidatus Tanganyikabacteria bacterium</name>
    <dbReference type="NCBI Taxonomy" id="2961651"/>
    <lineage>
        <taxon>Bacteria</taxon>
        <taxon>Bacillati</taxon>
        <taxon>Candidatus Sericytochromatia</taxon>
        <taxon>Candidatus Tanganyikabacteria</taxon>
    </lineage>
</organism>
<accession>A0A937X4T1</accession>
<evidence type="ECO:0000313" key="1">
    <source>
        <dbReference type="EMBL" id="MBM3276071.1"/>
    </source>
</evidence>
<dbReference type="Gene3D" id="2.60.40.1190">
    <property type="match status" value="1"/>
</dbReference>
<protein>
    <recommendedName>
        <fullName evidence="3">DOMON-like domain-containing protein</fullName>
    </recommendedName>
</protein>
<dbReference type="EMBL" id="VGJX01000846">
    <property type="protein sequence ID" value="MBM3276071.1"/>
    <property type="molecule type" value="Genomic_DNA"/>
</dbReference>
<evidence type="ECO:0000313" key="2">
    <source>
        <dbReference type="Proteomes" id="UP000703893"/>
    </source>
</evidence>
<sequence length="157" mass="17068">MPGAEFVLEPFPGSRPADGLRVTGTVRRTGAALHVDWRLEAPGEAVAVPDQASRPERRRDLWKETCFEFFLRNPRREAYWEFNLSPSGHWNVFRFAGYRSGMTDETAIGALACSVASAGSRCSASASMDMTALGLAAEPWELAISTVVAAPSGQVSY</sequence>
<evidence type="ECO:0008006" key="3">
    <source>
        <dbReference type="Google" id="ProtNLM"/>
    </source>
</evidence>
<feature type="non-terminal residue" evidence="1">
    <location>
        <position position="157"/>
    </location>
</feature>
<dbReference type="AlphaFoldDB" id="A0A937X4T1"/>
<name>A0A937X4T1_9BACT</name>